<evidence type="ECO:0000256" key="3">
    <source>
        <dbReference type="ARBA" id="ARBA00022448"/>
    </source>
</evidence>
<evidence type="ECO:0000313" key="12">
    <source>
        <dbReference type="Proteomes" id="UP000269669"/>
    </source>
</evidence>
<dbReference type="EMBL" id="RSDW01000001">
    <property type="protein sequence ID" value="RSL15039.1"/>
    <property type="molecule type" value="Genomic_DNA"/>
</dbReference>
<dbReference type="Gene3D" id="1.20.1600.10">
    <property type="entry name" value="Outer membrane efflux proteins (OEP)"/>
    <property type="match status" value="1"/>
</dbReference>
<reference evidence="11 12" key="1">
    <citation type="submission" date="2018-12" db="EMBL/GenBank/DDBJ databases">
        <title>Sequencing of bacterial isolates from soil warming experiment in Harvard Forest, Massachusetts, USA.</title>
        <authorList>
            <person name="Deangelis K."/>
        </authorList>
    </citation>
    <scope>NUCLEOTIDE SEQUENCE [LARGE SCALE GENOMIC DNA]</scope>
    <source>
        <strain evidence="11 12">EB153</strain>
    </source>
</reference>
<dbReference type="Pfam" id="PF02321">
    <property type="entry name" value="OEP"/>
    <property type="match status" value="2"/>
</dbReference>
<evidence type="ECO:0000256" key="8">
    <source>
        <dbReference type="SAM" id="Coils"/>
    </source>
</evidence>
<dbReference type="Proteomes" id="UP000269669">
    <property type="component" value="Unassembled WGS sequence"/>
</dbReference>
<feature type="chain" id="PRO_5019243143" evidence="10">
    <location>
        <begin position="19"/>
        <end position="498"/>
    </location>
</feature>
<dbReference type="GO" id="GO:1990281">
    <property type="term" value="C:efflux pump complex"/>
    <property type="evidence" value="ECO:0007669"/>
    <property type="project" value="TreeGrafter"/>
</dbReference>
<proteinExistence type="inferred from homology"/>
<keyword evidence="3" id="KW-0813">Transport</keyword>
<dbReference type="PANTHER" id="PTHR30026">
    <property type="entry name" value="OUTER MEMBRANE PROTEIN TOLC"/>
    <property type="match status" value="1"/>
</dbReference>
<accession>A0A428MDU3</accession>
<keyword evidence="5" id="KW-0812">Transmembrane</keyword>
<keyword evidence="6" id="KW-0472">Membrane</keyword>
<organism evidence="11 12">
    <name type="scientific">Edaphobacter aggregans</name>
    <dbReference type="NCBI Taxonomy" id="570835"/>
    <lineage>
        <taxon>Bacteria</taxon>
        <taxon>Pseudomonadati</taxon>
        <taxon>Acidobacteriota</taxon>
        <taxon>Terriglobia</taxon>
        <taxon>Terriglobales</taxon>
        <taxon>Acidobacteriaceae</taxon>
        <taxon>Edaphobacter</taxon>
    </lineage>
</organism>
<keyword evidence="12" id="KW-1185">Reference proteome</keyword>
<dbReference type="InterPro" id="IPR003423">
    <property type="entry name" value="OMP_efflux"/>
</dbReference>
<keyword evidence="4" id="KW-1134">Transmembrane beta strand</keyword>
<comment type="similarity">
    <text evidence="2">Belongs to the outer membrane factor (OMF) (TC 1.B.17) family.</text>
</comment>
<dbReference type="SUPFAM" id="SSF56954">
    <property type="entry name" value="Outer membrane efflux proteins (OEP)"/>
    <property type="match status" value="1"/>
</dbReference>
<comment type="caution">
    <text evidence="11">The sequence shown here is derived from an EMBL/GenBank/DDBJ whole genome shotgun (WGS) entry which is preliminary data.</text>
</comment>
<keyword evidence="8" id="KW-0175">Coiled coil</keyword>
<evidence type="ECO:0000256" key="4">
    <source>
        <dbReference type="ARBA" id="ARBA00022452"/>
    </source>
</evidence>
<dbReference type="InterPro" id="IPR051906">
    <property type="entry name" value="TolC-like"/>
</dbReference>
<comment type="subcellular location">
    <subcellularLocation>
        <location evidence="1">Cell outer membrane</location>
    </subcellularLocation>
</comment>
<name>A0A428MDU3_9BACT</name>
<gene>
    <name evidence="11" type="ORF">EDE15_0512</name>
</gene>
<evidence type="ECO:0000256" key="5">
    <source>
        <dbReference type="ARBA" id="ARBA00022692"/>
    </source>
</evidence>
<evidence type="ECO:0000313" key="11">
    <source>
        <dbReference type="EMBL" id="RSL15039.1"/>
    </source>
</evidence>
<dbReference type="GO" id="GO:0009279">
    <property type="term" value="C:cell outer membrane"/>
    <property type="evidence" value="ECO:0007669"/>
    <property type="project" value="UniProtKB-SubCell"/>
</dbReference>
<evidence type="ECO:0000256" key="1">
    <source>
        <dbReference type="ARBA" id="ARBA00004442"/>
    </source>
</evidence>
<evidence type="ECO:0000256" key="6">
    <source>
        <dbReference type="ARBA" id="ARBA00023136"/>
    </source>
</evidence>
<keyword evidence="10" id="KW-0732">Signal</keyword>
<dbReference type="GO" id="GO:0015562">
    <property type="term" value="F:efflux transmembrane transporter activity"/>
    <property type="evidence" value="ECO:0007669"/>
    <property type="project" value="InterPro"/>
</dbReference>
<dbReference type="AlphaFoldDB" id="A0A428MDU3"/>
<evidence type="ECO:0000256" key="7">
    <source>
        <dbReference type="ARBA" id="ARBA00023237"/>
    </source>
</evidence>
<feature type="signal peptide" evidence="10">
    <location>
        <begin position="1"/>
        <end position="18"/>
    </location>
</feature>
<feature type="coiled-coil region" evidence="8">
    <location>
        <begin position="386"/>
        <end position="441"/>
    </location>
</feature>
<sequence length="498" mass="52648">MQMTLGLCLIVPGLPALAQSVAQPSGNQPRPTATGPSTPTQSSAIAGAQQNLYEAAGENGAQPSQDSFKGSVVQGTATGTVLDLSLDDAIQRGLKANLGLILQDSAQSSANGQRLEQLQALLPTATGAVSINVQQVNLAAYGLKFPGLNPIVGPFQVVDFRGYLTQNLFNVSALQNYIAAKHNFAGAKLTAADARDLVVLTVGNAYLLAIADNARIEAVTAELATSKLTLDQAVAAHDAGTSPKLDVLRAQVDYQNIQQNLISAKNEFEKSKLALARAIGLPLAQEFQLTDRVPYAAFDQVDPQTAFEGALKTRKDLQASQEQVLAASAESRSAWAYQLPVASFTGDFGALGTTPGHSHSSYTATGQITMPILQIAKTKGQEEVASAQFEQARAKLSDQAQQINQDVRNSLLDIQAASKLVEATHSNVELANEALSEAQQRFHAGVSDNLPVSQAQSQTEQANDQYISALYQHNVAKLALARALGVAQTNYKDYLGGK</sequence>
<dbReference type="GO" id="GO:0015288">
    <property type="term" value="F:porin activity"/>
    <property type="evidence" value="ECO:0007669"/>
    <property type="project" value="TreeGrafter"/>
</dbReference>
<protein>
    <submittedName>
        <fullName evidence="11">Outer membrane protein TolC</fullName>
    </submittedName>
</protein>
<evidence type="ECO:0000256" key="2">
    <source>
        <dbReference type="ARBA" id="ARBA00007613"/>
    </source>
</evidence>
<feature type="region of interest" description="Disordered" evidence="9">
    <location>
        <begin position="21"/>
        <end position="43"/>
    </location>
</feature>
<evidence type="ECO:0000256" key="10">
    <source>
        <dbReference type="SAM" id="SignalP"/>
    </source>
</evidence>
<dbReference type="PANTHER" id="PTHR30026:SF20">
    <property type="entry name" value="OUTER MEMBRANE PROTEIN TOLC"/>
    <property type="match status" value="1"/>
</dbReference>
<keyword evidence="7" id="KW-0998">Cell outer membrane</keyword>
<evidence type="ECO:0000256" key="9">
    <source>
        <dbReference type="SAM" id="MobiDB-lite"/>
    </source>
</evidence>